<comment type="caution">
    <text evidence="1">The sequence shown here is derived from an EMBL/GenBank/DDBJ whole genome shotgun (WGS) entry which is preliminary data.</text>
</comment>
<sequence>MTLSTLPPGRRSVPGRSWETCARPSRCAGGEAAHAAYRLATSLQVADPEFAISLLRLAATRGCPSAMAHLAATLSGRVSETLAADPHPPQYRYQAVAMITEAIGWMTGSLLGDPRAWNLTHTLLQQHQRLAAHPTRLRPLRTPPL</sequence>
<proteinExistence type="predicted"/>
<evidence type="ECO:0000313" key="2">
    <source>
        <dbReference type="Proteomes" id="UP000265768"/>
    </source>
</evidence>
<gene>
    <name evidence="1" type="ORF">D5H75_10265</name>
</gene>
<dbReference type="EMBL" id="QZEY01000003">
    <property type="protein sequence ID" value="RJL33214.1"/>
    <property type="molecule type" value="Genomic_DNA"/>
</dbReference>
<keyword evidence="2" id="KW-1185">Reference proteome</keyword>
<reference evidence="1 2" key="1">
    <citation type="submission" date="2018-09" db="EMBL/GenBank/DDBJ databases">
        <title>YIM 75507 draft genome.</title>
        <authorList>
            <person name="Tang S."/>
            <person name="Feng Y."/>
        </authorList>
    </citation>
    <scope>NUCLEOTIDE SEQUENCE [LARGE SCALE GENOMIC DNA]</scope>
    <source>
        <strain evidence="1 2">YIM 75507</strain>
    </source>
</reference>
<name>A0A3A4B6S4_9ACTN</name>
<evidence type="ECO:0000313" key="1">
    <source>
        <dbReference type="EMBL" id="RJL33214.1"/>
    </source>
</evidence>
<protein>
    <submittedName>
        <fullName evidence="1">Uncharacterized protein</fullName>
    </submittedName>
</protein>
<organism evidence="1 2">
    <name type="scientific">Bailinhaonella thermotolerans</name>
    <dbReference type="NCBI Taxonomy" id="1070861"/>
    <lineage>
        <taxon>Bacteria</taxon>
        <taxon>Bacillati</taxon>
        <taxon>Actinomycetota</taxon>
        <taxon>Actinomycetes</taxon>
        <taxon>Streptosporangiales</taxon>
        <taxon>Streptosporangiaceae</taxon>
        <taxon>Bailinhaonella</taxon>
    </lineage>
</organism>
<dbReference type="RefSeq" id="WP_119926174.1">
    <property type="nucleotide sequence ID" value="NZ_QZEY01000003.1"/>
</dbReference>
<dbReference type="AlphaFoldDB" id="A0A3A4B6S4"/>
<accession>A0A3A4B6S4</accession>
<dbReference type="Proteomes" id="UP000265768">
    <property type="component" value="Unassembled WGS sequence"/>
</dbReference>